<dbReference type="SUPFAM" id="SSF52266">
    <property type="entry name" value="SGNH hydrolase"/>
    <property type="match status" value="1"/>
</dbReference>
<dbReference type="GeneID" id="55608555"/>
<dbReference type="EMBL" id="MH375644">
    <property type="protein sequence ID" value="AXC34477.1"/>
    <property type="molecule type" value="Genomic_DNA"/>
</dbReference>
<name>A0A384ZS68_9CAUD</name>
<dbReference type="KEGG" id="vg:55608555"/>
<proteinExistence type="predicted"/>
<dbReference type="Proteomes" id="UP000260311">
    <property type="component" value="Segment"/>
</dbReference>
<evidence type="ECO:0000313" key="1">
    <source>
        <dbReference type="EMBL" id="AXC34477.1"/>
    </source>
</evidence>
<dbReference type="RefSeq" id="YP_009838323.1">
    <property type="nucleotide sequence ID" value="NC_048709.1"/>
</dbReference>
<dbReference type="Gene3D" id="3.40.50.1110">
    <property type="entry name" value="SGNH hydrolase"/>
    <property type="match status" value="1"/>
</dbReference>
<dbReference type="InterPro" id="IPR036514">
    <property type="entry name" value="SGNH_hydro_sf"/>
</dbReference>
<keyword evidence="2" id="KW-1185">Reference proteome</keyword>
<organism evidence="1 2">
    <name type="scientific">Vibrio phage YC</name>
    <dbReference type="NCBI Taxonomy" id="2267403"/>
    <lineage>
        <taxon>Viruses</taxon>
        <taxon>Duplodnaviria</taxon>
        <taxon>Heunggongvirae</taxon>
        <taxon>Uroviricota</taxon>
        <taxon>Caudoviricetes</taxon>
        <taxon>Pantevenvirales</taxon>
        <taxon>Ackermannviridae</taxon>
        <taxon>Campanilevirus</taxon>
        <taxon>Campanilevirus YC</taxon>
    </lineage>
</organism>
<accession>A0A384ZS68</accession>
<protein>
    <submittedName>
        <fullName evidence="1">Uncharacterized protein</fullName>
    </submittedName>
</protein>
<evidence type="ECO:0000313" key="2">
    <source>
        <dbReference type="Proteomes" id="UP000260311"/>
    </source>
</evidence>
<sequence>MVAPIIYLKQADLATGEYTYISDQGIVARGSDKDNDELIYEYDRSGGFLQHLEDNGYNVTADKVTGPNLPAEGVSVVTFSENSGGSVVVPPSVVAQYDTIVGVGASIQNGVYELANGMFDEPYYGTTFTSASTPGTTLQYMIDNVSNFTSLVSGRTLFIVSAGGNDCNAVMSPGGVGDDDAGTGSILSWDELAQVHKDEAEARYRELIGLLQATGADVALSTFTYRDAKGLLSVMPDKGRNTHAGQWIDNLIVPLCRELTPDWFDFNTNRPKFDSYSFVINDPSMLDDDNLHFYDDAVFDNEGVAGYPIPQGSHRLRQYMLSRVQELTEFSMAPYDEDLYSDRILFNIGSNLDGVRGRKSYMPWANNLFCSSANEVYSTIKSYNSDDVGITFTVDFSSNGFGRNNLNGALEEWIEGCGDRNIVASGRAANNSHTHIYRLTGMLGKKGKISLIGVYSFGTADPAALNEFRITDDNGENAITSEQIVPSNTSVKPYIVEYDFDCTNSDELTIQTGPAGTATYGILSGFHMDILK</sequence>
<reference evidence="1 2" key="1">
    <citation type="submission" date="2018-05" db="EMBL/GenBank/DDBJ databases">
        <title>The genome of Vibrio coralliilyticus phage YC.</title>
        <authorList>
            <person name="Benler S."/>
        </authorList>
    </citation>
    <scope>NUCLEOTIDE SEQUENCE [LARGE SCALE GENOMIC DNA]</scope>
</reference>